<proteinExistence type="predicted"/>
<gene>
    <name evidence="2" type="ORF">GCM10009850_105660</name>
</gene>
<keyword evidence="3" id="KW-1185">Reference proteome</keyword>
<accession>A0ABN3D016</accession>
<feature type="compositionally biased region" description="Basic and acidic residues" evidence="1">
    <location>
        <begin position="1"/>
        <end position="23"/>
    </location>
</feature>
<organism evidence="2 3">
    <name type="scientific">Nonomuraea monospora</name>
    <dbReference type="NCBI Taxonomy" id="568818"/>
    <lineage>
        <taxon>Bacteria</taxon>
        <taxon>Bacillati</taxon>
        <taxon>Actinomycetota</taxon>
        <taxon>Actinomycetes</taxon>
        <taxon>Streptosporangiales</taxon>
        <taxon>Streptosporangiaceae</taxon>
        <taxon>Nonomuraea</taxon>
    </lineage>
</organism>
<sequence length="94" mass="10485">MSIEDFHGPHPKPPKEGLARIDWSEPVGRSVSSRVRAHTCGCAPTTYELCMAGGLSHIRRTERTSAGDRVQESPWQRTCEAQRLWNDLLAGNAR</sequence>
<dbReference type="EMBL" id="BAAAQX010000047">
    <property type="protein sequence ID" value="GAA2215099.1"/>
    <property type="molecule type" value="Genomic_DNA"/>
</dbReference>
<reference evidence="2 3" key="1">
    <citation type="journal article" date="2019" name="Int. J. Syst. Evol. Microbiol.">
        <title>The Global Catalogue of Microorganisms (GCM) 10K type strain sequencing project: providing services to taxonomists for standard genome sequencing and annotation.</title>
        <authorList>
            <consortium name="The Broad Institute Genomics Platform"/>
            <consortium name="The Broad Institute Genome Sequencing Center for Infectious Disease"/>
            <person name="Wu L."/>
            <person name="Ma J."/>
        </authorList>
    </citation>
    <scope>NUCLEOTIDE SEQUENCE [LARGE SCALE GENOMIC DNA]</scope>
    <source>
        <strain evidence="2 3">JCM 16114</strain>
    </source>
</reference>
<evidence type="ECO:0000313" key="3">
    <source>
        <dbReference type="Proteomes" id="UP001499843"/>
    </source>
</evidence>
<evidence type="ECO:0000313" key="2">
    <source>
        <dbReference type="EMBL" id="GAA2215099.1"/>
    </source>
</evidence>
<dbReference type="Proteomes" id="UP001499843">
    <property type="component" value="Unassembled WGS sequence"/>
</dbReference>
<evidence type="ECO:0000256" key="1">
    <source>
        <dbReference type="SAM" id="MobiDB-lite"/>
    </source>
</evidence>
<name>A0ABN3D016_9ACTN</name>
<feature type="region of interest" description="Disordered" evidence="1">
    <location>
        <begin position="1"/>
        <end position="35"/>
    </location>
</feature>
<comment type="caution">
    <text evidence="2">The sequence shown here is derived from an EMBL/GenBank/DDBJ whole genome shotgun (WGS) entry which is preliminary data.</text>
</comment>
<protein>
    <submittedName>
        <fullName evidence="2">Uncharacterized protein</fullName>
    </submittedName>
</protein>